<proteinExistence type="predicted"/>
<organism evidence="1 2">
    <name type="scientific">Mariprofundus ferrooxydans PV-1</name>
    <dbReference type="NCBI Taxonomy" id="314345"/>
    <lineage>
        <taxon>Bacteria</taxon>
        <taxon>Pseudomonadati</taxon>
        <taxon>Pseudomonadota</taxon>
        <taxon>Candidatius Mariprofundia</taxon>
        <taxon>Mariprofundales</taxon>
        <taxon>Mariprofundaceae</taxon>
        <taxon>Mariprofundus</taxon>
    </lineage>
</organism>
<evidence type="ECO:0000313" key="1">
    <source>
        <dbReference type="EMBL" id="EAU55510.1"/>
    </source>
</evidence>
<dbReference type="STRING" id="314344.AL013_01895"/>
<reference evidence="1 2" key="1">
    <citation type="submission" date="2006-09" db="EMBL/GenBank/DDBJ databases">
        <authorList>
            <person name="Emerson D."/>
            <person name="Ferriera S."/>
            <person name="Johnson J."/>
            <person name="Kravitz S."/>
            <person name="Halpern A."/>
            <person name="Remington K."/>
            <person name="Beeson K."/>
            <person name="Tran B."/>
            <person name="Rogers Y.-H."/>
            <person name="Friedman R."/>
            <person name="Venter J.C."/>
        </authorList>
    </citation>
    <scope>NUCLEOTIDE SEQUENCE [LARGE SCALE GENOMIC DNA]</scope>
    <source>
        <strain evidence="1 2">PV-1</strain>
    </source>
</reference>
<dbReference type="InParanoid" id="Q0F2P0"/>
<dbReference type="RefSeq" id="WP_009850529.1">
    <property type="nucleotide sequence ID" value="NZ_DS022295.1"/>
</dbReference>
<protein>
    <submittedName>
        <fullName evidence="1">Uncharacterized protein</fullName>
    </submittedName>
</protein>
<evidence type="ECO:0000313" key="2">
    <source>
        <dbReference type="Proteomes" id="UP000005297"/>
    </source>
</evidence>
<gene>
    <name evidence="1" type="ORF">SPV1_01142</name>
</gene>
<keyword evidence="2" id="KW-1185">Reference proteome</keyword>
<sequence>MRHEKHRFTLIEVMIMHANMRVRAAIAGVSVNFSIKGLSPDIAIAAVVDANGQTVTVGANHPATTTMLAKDYNTSSSGYRKSILASVFSEASLPAATSADDLTTWV</sequence>
<name>Q0F2P0_9PROT</name>
<dbReference type="AlphaFoldDB" id="Q0F2P0"/>
<dbReference type="EMBL" id="AATS01000002">
    <property type="protein sequence ID" value="EAU55510.1"/>
    <property type="molecule type" value="Genomic_DNA"/>
</dbReference>
<dbReference type="Proteomes" id="UP000005297">
    <property type="component" value="Unassembled WGS sequence"/>
</dbReference>
<accession>Q0F2P0</accession>
<comment type="caution">
    <text evidence="1">The sequence shown here is derived from an EMBL/GenBank/DDBJ whole genome shotgun (WGS) entry which is preliminary data.</text>
</comment>
<dbReference type="HOGENOM" id="CLU_2219949_0_0_0"/>